<keyword evidence="4" id="KW-1185">Reference proteome</keyword>
<feature type="signal peptide" evidence="1">
    <location>
        <begin position="1"/>
        <end position="17"/>
    </location>
</feature>
<dbReference type="CDD" id="cd10917">
    <property type="entry name" value="CE4_NodB_like_6s_7s"/>
    <property type="match status" value="1"/>
</dbReference>
<dbReference type="GO" id="GO:0016810">
    <property type="term" value="F:hydrolase activity, acting on carbon-nitrogen (but not peptide) bonds"/>
    <property type="evidence" value="ECO:0007669"/>
    <property type="project" value="InterPro"/>
</dbReference>
<keyword evidence="1" id="KW-0732">Signal</keyword>
<evidence type="ECO:0000313" key="3">
    <source>
        <dbReference type="EMBL" id="TCL35762.1"/>
    </source>
</evidence>
<feature type="chain" id="PRO_5038378168" evidence="1">
    <location>
        <begin position="18"/>
        <end position="245"/>
    </location>
</feature>
<accession>A0A4R1Q3E3</accession>
<dbReference type="SUPFAM" id="SSF88713">
    <property type="entry name" value="Glycoside hydrolase/deacetylase"/>
    <property type="match status" value="1"/>
</dbReference>
<protein>
    <submittedName>
        <fullName evidence="3">Polysaccharide deacetylase family sporulation protein PdaB</fullName>
    </submittedName>
</protein>
<feature type="domain" description="NodB homology" evidence="2">
    <location>
        <begin position="41"/>
        <end position="219"/>
    </location>
</feature>
<dbReference type="Gene3D" id="3.20.20.370">
    <property type="entry name" value="Glycoside hydrolase/deacetylase"/>
    <property type="match status" value="1"/>
</dbReference>
<dbReference type="InterPro" id="IPR011330">
    <property type="entry name" value="Glyco_hydro/deAcase_b/a-brl"/>
</dbReference>
<comment type="caution">
    <text evidence="3">The sequence shown here is derived from an EMBL/GenBank/DDBJ whole genome shotgun (WGS) entry which is preliminary data.</text>
</comment>
<evidence type="ECO:0000256" key="1">
    <source>
        <dbReference type="SAM" id="SignalP"/>
    </source>
</evidence>
<dbReference type="InterPro" id="IPR050248">
    <property type="entry name" value="Polysacc_deacetylase_ArnD"/>
</dbReference>
<dbReference type="Pfam" id="PF01522">
    <property type="entry name" value="Polysacc_deac_1"/>
    <property type="match status" value="1"/>
</dbReference>
<proteinExistence type="predicted"/>
<evidence type="ECO:0000259" key="2">
    <source>
        <dbReference type="PROSITE" id="PS51677"/>
    </source>
</evidence>
<evidence type="ECO:0000313" key="4">
    <source>
        <dbReference type="Proteomes" id="UP000295063"/>
    </source>
</evidence>
<dbReference type="InterPro" id="IPR002509">
    <property type="entry name" value="NODB_dom"/>
</dbReference>
<dbReference type="GO" id="GO:0005975">
    <property type="term" value="P:carbohydrate metabolic process"/>
    <property type="evidence" value="ECO:0007669"/>
    <property type="project" value="InterPro"/>
</dbReference>
<dbReference type="EMBL" id="SLUI01000010">
    <property type="protein sequence ID" value="TCL35762.1"/>
    <property type="molecule type" value="Genomic_DNA"/>
</dbReference>
<sequence>MKKIHFLLCSCFIVATAVVGELAQSQLETNRVIYQAQVPRKVIALTIDDGPHYKTTPEILEVLRQKQVKVTFFVLGVNAEQSPALLAQEVRDGHEIGSHAYSHASLPALSQKNIEEELNKTEKIILAQAPQPALFRPPGGMLNRKVIEIAEQKGYKVVLWSIDPHDWQRPSTEKVINFVLKEAKPGSIVLLHDGQYPLPTPQAIGTIIDALRKDGYEFVTVSELLQYKNESYPSITSFKDLLNRF</sequence>
<dbReference type="RefSeq" id="WP_165898927.1">
    <property type="nucleotide sequence ID" value="NZ_SLUI01000010.1"/>
</dbReference>
<name>A0A4R1Q3E3_9FIRM</name>
<organism evidence="3 4">
    <name type="scientific">Anaerospora hongkongensis</name>
    <dbReference type="NCBI Taxonomy" id="244830"/>
    <lineage>
        <taxon>Bacteria</taxon>
        <taxon>Bacillati</taxon>
        <taxon>Bacillota</taxon>
        <taxon>Negativicutes</taxon>
        <taxon>Selenomonadales</taxon>
        <taxon>Sporomusaceae</taxon>
        <taxon>Anaerospora</taxon>
    </lineage>
</organism>
<dbReference type="AlphaFoldDB" id="A0A4R1Q3E3"/>
<reference evidence="3 4" key="1">
    <citation type="submission" date="2019-03" db="EMBL/GenBank/DDBJ databases">
        <title>Genomic Encyclopedia of Type Strains, Phase IV (KMG-IV): sequencing the most valuable type-strain genomes for metagenomic binning, comparative biology and taxonomic classification.</title>
        <authorList>
            <person name="Goeker M."/>
        </authorList>
    </citation>
    <scope>NUCLEOTIDE SEQUENCE [LARGE SCALE GENOMIC DNA]</scope>
    <source>
        <strain evidence="3 4">DSM 15969</strain>
    </source>
</reference>
<dbReference type="Proteomes" id="UP000295063">
    <property type="component" value="Unassembled WGS sequence"/>
</dbReference>
<dbReference type="PROSITE" id="PS51677">
    <property type="entry name" value="NODB"/>
    <property type="match status" value="1"/>
</dbReference>
<dbReference type="PANTHER" id="PTHR10587">
    <property type="entry name" value="GLYCOSYL TRANSFERASE-RELATED"/>
    <property type="match status" value="1"/>
</dbReference>
<gene>
    <name evidence="3" type="ORF">EV210_1102</name>
</gene>